<evidence type="ECO:0000259" key="3">
    <source>
        <dbReference type="PROSITE" id="PS51473"/>
    </source>
</evidence>
<comment type="caution">
    <text evidence="4">The sequence shown here is derived from an EMBL/GenBank/DDBJ whole genome shotgun (WGS) entry which is preliminary data.</text>
</comment>
<keyword evidence="1" id="KW-0732">Signal</keyword>
<accession>A0A9Q0GLV1</accession>
<gene>
    <name evidence="4" type="ORF">NE237_019481</name>
</gene>
<reference evidence="4" key="1">
    <citation type="journal article" date="2023" name="Plant J.">
        <title>The genome of the king protea, Protea cynaroides.</title>
        <authorList>
            <person name="Chang J."/>
            <person name="Duong T.A."/>
            <person name="Schoeman C."/>
            <person name="Ma X."/>
            <person name="Roodt D."/>
            <person name="Barker N."/>
            <person name="Li Z."/>
            <person name="Van de Peer Y."/>
            <person name="Mizrachi E."/>
        </authorList>
    </citation>
    <scope>NUCLEOTIDE SEQUENCE</scope>
    <source>
        <tissue evidence="4">Young leaves</tissue>
    </source>
</reference>
<protein>
    <recommendedName>
        <fullName evidence="3">Gnk2-homologous domain-containing protein</fullName>
    </recommendedName>
</protein>
<dbReference type="CDD" id="cd23509">
    <property type="entry name" value="Gnk2-like"/>
    <property type="match status" value="2"/>
</dbReference>
<dbReference type="InterPro" id="IPR002902">
    <property type="entry name" value="GNK2"/>
</dbReference>
<feature type="domain" description="Gnk2-homologous" evidence="3">
    <location>
        <begin position="24"/>
        <end position="122"/>
    </location>
</feature>
<dbReference type="Proteomes" id="UP001141806">
    <property type="component" value="Unassembled WGS sequence"/>
</dbReference>
<organism evidence="4 5">
    <name type="scientific">Protea cynaroides</name>
    <dbReference type="NCBI Taxonomy" id="273540"/>
    <lineage>
        <taxon>Eukaryota</taxon>
        <taxon>Viridiplantae</taxon>
        <taxon>Streptophyta</taxon>
        <taxon>Embryophyta</taxon>
        <taxon>Tracheophyta</taxon>
        <taxon>Spermatophyta</taxon>
        <taxon>Magnoliopsida</taxon>
        <taxon>Proteales</taxon>
        <taxon>Proteaceae</taxon>
        <taxon>Protea</taxon>
    </lineage>
</organism>
<dbReference type="Gene3D" id="3.30.430.20">
    <property type="entry name" value="Gnk2 domain, C-X8-C-X2-C motif"/>
    <property type="match status" value="2"/>
</dbReference>
<name>A0A9Q0GLV1_9MAGN</name>
<dbReference type="EMBL" id="JAMYWD010000692">
    <property type="protein sequence ID" value="KAJ4948015.1"/>
    <property type="molecule type" value="Genomic_DNA"/>
</dbReference>
<keyword evidence="5" id="KW-1185">Reference proteome</keyword>
<evidence type="ECO:0000256" key="1">
    <source>
        <dbReference type="ARBA" id="ARBA00022729"/>
    </source>
</evidence>
<dbReference type="OrthoDB" id="1909574at2759"/>
<evidence type="ECO:0000256" key="2">
    <source>
        <dbReference type="ARBA" id="ARBA00022737"/>
    </source>
</evidence>
<dbReference type="PANTHER" id="PTHR32099">
    <property type="entry name" value="CYSTEINE-RICH REPEAT SECRETORY PROTEIN"/>
    <property type="match status" value="1"/>
</dbReference>
<evidence type="ECO:0000313" key="4">
    <source>
        <dbReference type="EMBL" id="KAJ4948015.1"/>
    </source>
</evidence>
<proteinExistence type="predicted"/>
<dbReference type="AlphaFoldDB" id="A0A9Q0GLV1"/>
<keyword evidence="2" id="KW-0677">Repeat</keyword>
<dbReference type="PROSITE" id="PS51473">
    <property type="entry name" value="GNK2"/>
    <property type="match status" value="1"/>
</dbReference>
<dbReference type="Pfam" id="PF01657">
    <property type="entry name" value="Stress-antifung"/>
    <property type="match status" value="1"/>
</dbReference>
<dbReference type="PANTHER" id="PTHR32099:SF42">
    <property type="entry name" value="CYSTEINE-RICH RECEPTOR-LIKE PROTEIN KINASE 9-RELATED"/>
    <property type="match status" value="1"/>
</dbReference>
<dbReference type="InterPro" id="IPR038408">
    <property type="entry name" value="GNK2_sf"/>
</dbReference>
<evidence type="ECO:0000313" key="5">
    <source>
        <dbReference type="Proteomes" id="UP001141806"/>
    </source>
</evidence>
<sequence>MDSFMATIPRTQSMFLFFFLALSSLLSFCICVDLVYLYHVCSSKTLYTSNSTCQSNLNTLSSLSSNSNNPYNKATIGSNVTADVCSDCVNTAAREITHCCPNRKIGYIWYDECMLRYSNYSSSVSNSPLFFMLEHTEHLRFNSVAITAASNPERFATEKENFTPFQKLYCLACSPNLSGNDCNMCLVRPIAYLLNCCIGKQGGRVKHL</sequence>